<evidence type="ECO:0000313" key="2">
    <source>
        <dbReference type="EMBL" id="QGZ33416.1"/>
    </source>
</evidence>
<dbReference type="InterPro" id="IPR045389">
    <property type="entry name" value="DUF6522"/>
</dbReference>
<dbReference type="Proteomes" id="UP000435648">
    <property type="component" value="Chromosome"/>
</dbReference>
<dbReference type="OrthoDB" id="8238457at2"/>
<gene>
    <name evidence="2" type="ORF">GH266_02200</name>
</gene>
<protein>
    <submittedName>
        <fullName evidence="2">Uncharacterized protein</fullName>
    </submittedName>
</protein>
<sequence>MPPLPALRDVMADTTTDAAVPGDFAIDADVLAEGFGLSAEDFRERLRAGAVTGRLYRGIDEDAGTWRLEAFHANARLTVITDEQGRPLRRSLVDFGDRPLPREMRMPPGGGISRPNARQA</sequence>
<evidence type="ECO:0000313" key="3">
    <source>
        <dbReference type="Proteomes" id="UP000435648"/>
    </source>
</evidence>
<proteinExistence type="predicted"/>
<name>A0A857C314_9HYPH</name>
<accession>A0A857C314</accession>
<dbReference type="EMBL" id="CP046908">
    <property type="protein sequence ID" value="QGZ33416.1"/>
    <property type="molecule type" value="Genomic_DNA"/>
</dbReference>
<evidence type="ECO:0000256" key="1">
    <source>
        <dbReference type="SAM" id="MobiDB-lite"/>
    </source>
</evidence>
<dbReference type="Pfam" id="PF20132">
    <property type="entry name" value="DUF6522"/>
    <property type="match status" value="1"/>
</dbReference>
<dbReference type="RefSeq" id="WP_158192435.1">
    <property type="nucleotide sequence ID" value="NZ_CP046908.1"/>
</dbReference>
<dbReference type="AlphaFoldDB" id="A0A857C314"/>
<organism evidence="2 3">
    <name type="scientific">Stappia indica</name>
    <dbReference type="NCBI Taxonomy" id="538381"/>
    <lineage>
        <taxon>Bacteria</taxon>
        <taxon>Pseudomonadati</taxon>
        <taxon>Pseudomonadota</taxon>
        <taxon>Alphaproteobacteria</taxon>
        <taxon>Hyphomicrobiales</taxon>
        <taxon>Stappiaceae</taxon>
        <taxon>Stappia</taxon>
    </lineage>
</organism>
<feature type="compositionally biased region" description="Basic and acidic residues" evidence="1">
    <location>
        <begin position="90"/>
        <end position="105"/>
    </location>
</feature>
<dbReference type="KEGG" id="siw:GH266_02200"/>
<feature type="region of interest" description="Disordered" evidence="1">
    <location>
        <begin position="90"/>
        <end position="120"/>
    </location>
</feature>
<reference evidence="2 3" key="1">
    <citation type="submission" date="2019-12" db="EMBL/GenBank/DDBJ databases">
        <title>The genome of Stappia indica PHM037.</title>
        <authorList>
            <person name="Kacar D."/>
            <person name="Galan B."/>
            <person name="Canedo L."/>
            <person name="Rodriguez P."/>
            <person name="de la Calle F."/>
            <person name="Garcia J.L."/>
        </authorList>
    </citation>
    <scope>NUCLEOTIDE SEQUENCE [LARGE SCALE GENOMIC DNA]</scope>
    <source>
        <strain evidence="2 3">PHM037</strain>
    </source>
</reference>